<evidence type="ECO:0000313" key="3">
    <source>
        <dbReference type="EMBL" id="CRZ04102.1"/>
    </source>
</evidence>
<dbReference type="Pfam" id="PF01008">
    <property type="entry name" value="IF-2B"/>
    <property type="match status" value="1"/>
</dbReference>
<sequence>LVETWNRTQAPDRFPPRIKDLLHELTKDRIKDPGELAKSAVRCLDEYAKCVEGESIVAQEFMDIAWAVAISRPLMATVSNAVLAVVKDVRSTNGKVKAFPARALHDAVSRFCMGIDDEARRLRDHVVHLLQAALRRSSSLVTGLRILTHSDSPGIREALLSFHRKTGSAIGNVFICESRPRYEGQALASY</sequence>
<dbReference type="EMBL" id="HACM01003660">
    <property type="protein sequence ID" value="CRZ04102.1"/>
    <property type="molecule type" value="Transcribed_RNA"/>
</dbReference>
<evidence type="ECO:0000256" key="2">
    <source>
        <dbReference type="RuleBase" id="RU003814"/>
    </source>
</evidence>
<reference evidence="3" key="1">
    <citation type="submission" date="2015-04" db="EMBL/GenBank/DDBJ databases">
        <title>The genome sequence of the plant pathogenic Rhizarian Plasmodiophora brassicae reveals insights in its biotrophic life cycle and the origin of chitin synthesis.</title>
        <authorList>
            <person name="Schwelm A."/>
            <person name="Fogelqvist J."/>
            <person name="Knaust A."/>
            <person name="Julke S."/>
            <person name="Lilja T."/>
            <person name="Dhandapani V."/>
            <person name="Bonilla-Rosso G."/>
            <person name="Karlsson M."/>
            <person name="Shevchenko A."/>
            <person name="Choi S.R."/>
            <person name="Kim H.G."/>
            <person name="Park J.Y."/>
            <person name="Lim Y.P."/>
            <person name="Ludwig-Muller J."/>
            <person name="Dixelius C."/>
        </authorList>
    </citation>
    <scope>NUCLEOTIDE SEQUENCE</scope>
    <source>
        <tissue evidence="3">Potato root galls</tissue>
    </source>
</reference>
<proteinExistence type="inferred from homology"/>
<dbReference type="InterPro" id="IPR037171">
    <property type="entry name" value="NagB/RpiA_transferase-like"/>
</dbReference>
<name>A0A0H5QR70_9EUKA</name>
<dbReference type="SUPFAM" id="SSF100950">
    <property type="entry name" value="NagB/RpiA/CoA transferase-like"/>
    <property type="match status" value="1"/>
</dbReference>
<protein>
    <submittedName>
        <fullName evidence="3">Uncharacterized protein</fullName>
    </submittedName>
</protein>
<feature type="non-terminal residue" evidence="3">
    <location>
        <position position="1"/>
    </location>
</feature>
<organism evidence="3">
    <name type="scientific">Spongospora subterranea</name>
    <dbReference type="NCBI Taxonomy" id="70186"/>
    <lineage>
        <taxon>Eukaryota</taxon>
        <taxon>Sar</taxon>
        <taxon>Rhizaria</taxon>
        <taxon>Endomyxa</taxon>
        <taxon>Phytomyxea</taxon>
        <taxon>Plasmodiophorida</taxon>
        <taxon>Plasmodiophoridae</taxon>
        <taxon>Spongospora</taxon>
    </lineage>
</organism>
<feature type="non-terminal residue" evidence="3">
    <location>
        <position position="190"/>
    </location>
</feature>
<dbReference type="AlphaFoldDB" id="A0A0H5QR70"/>
<comment type="similarity">
    <text evidence="1 2">Belongs to the eIF-2B alpha/beta/delta subunits family.</text>
</comment>
<accession>A0A0H5QR70</accession>
<evidence type="ECO:0000256" key="1">
    <source>
        <dbReference type="ARBA" id="ARBA00007251"/>
    </source>
</evidence>
<dbReference type="InterPro" id="IPR000649">
    <property type="entry name" value="IF-2B-related"/>
</dbReference>